<dbReference type="Pfam" id="PF00501">
    <property type="entry name" value="AMP-binding"/>
    <property type="match status" value="1"/>
</dbReference>
<dbReference type="PROSITE" id="PS00455">
    <property type="entry name" value="AMP_BINDING"/>
    <property type="match status" value="1"/>
</dbReference>
<feature type="domain" description="AMP-binding enzyme C-terminal" evidence="2">
    <location>
        <begin position="426"/>
        <end position="501"/>
    </location>
</feature>
<dbReference type="InterPro" id="IPR045851">
    <property type="entry name" value="AMP-bd_C_sf"/>
</dbReference>
<evidence type="ECO:0000259" key="1">
    <source>
        <dbReference type="Pfam" id="PF00501"/>
    </source>
</evidence>
<dbReference type="Gene3D" id="3.40.50.12780">
    <property type="entry name" value="N-terminal domain of ligase-like"/>
    <property type="match status" value="1"/>
</dbReference>
<protein>
    <submittedName>
        <fullName evidence="3">AMP-binding protein</fullName>
    </submittedName>
</protein>
<dbReference type="PANTHER" id="PTHR43767:SF7">
    <property type="entry name" value="MEDIUM_LONG-CHAIN-FATTY-ACID--COA LIGASE FADD8"/>
    <property type="match status" value="1"/>
</dbReference>
<gene>
    <name evidence="3" type="ORF">HOP40_02140</name>
</gene>
<sequence length="520" mass="55364">MTAADGASYLRVLVESLTRYPDREALVAGDRRLTYAQAGDLVSRLQQVLHAHGVGRGSSVVTLSPNTPDVLLAQFAVGLNGARYTGLHPLGSVDDHVALCEDAGATVLLAHPDHADTAAAVLERAASVGTVLTFGPTEVGQDLLALAGGVTARPLAVPATSPDDTVWMPYTGGTTGRSKGVMHTQSSMVQGMLSLAADWGLSARPRYLASAPITHASVLPVLPTLARGGTVVLNRGFDPEVWLDTVEREHIDYVFVVPTMLYVLLDQTDPTRHDLSALDTILYGSAPMSASRLGEALDVFGPILMQGYGQTETLAVGTVLRKDEHDPVHRPDLLTSCGRATAGAEVEVLDADGAPLPPGEIGELCMRGGFVMNGYWRRPELTAEAFEHGWLHTGDMAVRDDRGFLHLVDRKKDMIISGAFNIYPREIEDVIAADPSVSSVAVIGVPDPKWGEAVTAVVVARPGRTVDEDVLKAAVRASKGAHQVPKSVLVVDRLPVTAVGKIDKKALRARYWQGMSRAVN</sequence>
<feature type="domain" description="AMP-dependent synthetase/ligase" evidence="1">
    <location>
        <begin position="15"/>
        <end position="376"/>
    </location>
</feature>
<reference evidence="3 4" key="1">
    <citation type="submission" date="2020-05" db="EMBL/GenBank/DDBJ databases">
        <authorList>
            <person name="Mo P."/>
        </authorList>
    </citation>
    <scope>NUCLEOTIDE SEQUENCE [LARGE SCALE GENOMIC DNA]</scope>
    <source>
        <strain evidence="3 4">Gen01</strain>
    </source>
</reference>
<organism evidence="3 4">
    <name type="scientific">Pseudonocardia broussonetiae</name>
    <dbReference type="NCBI Taxonomy" id="2736640"/>
    <lineage>
        <taxon>Bacteria</taxon>
        <taxon>Bacillati</taxon>
        <taxon>Actinomycetota</taxon>
        <taxon>Actinomycetes</taxon>
        <taxon>Pseudonocardiales</taxon>
        <taxon>Pseudonocardiaceae</taxon>
        <taxon>Pseudonocardia</taxon>
    </lineage>
</organism>
<keyword evidence="4" id="KW-1185">Reference proteome</keyword>
<proteinExistence type="predicted"/>
<evidence type="ECO:0000313" key="4">
    <source>
        <dbReference type="Proteomes" id="UP000505377"/>
    </source>
</evidence>
<evidence type="ECO:0000313" key="3">
    <source>
        <dbReference type="EMBL" id="QJY44787.1"/>
    </source>
</evidence>
<dbReference type="InterPro" id="IPR000873">
    <property type="entry name" value="AMP-dep_synth/lig_dom"/>
</dbReference>
<name>A0A6M6JCW6_9PSEU</name>
<dbReference type="RefSeq" id="WP_172154162.1">
    <property type="nucleotide sequence ID" value="NZ_CP053564.1"/>
</dbReference>
<dbReference type="SUPFAM" id="SSF56801">
    <property type="entry name" value="Acetyl-CoA synthetase-like"/>
    <property type="match status" value="1"/>
</dbReference>
<dbReference type="InterPro" id="IPR020845">
    <property type="entry name" value="AMP-binding_CS"/>
</dbReference>
<dbReference type="PANTHER" id="PTHR43767">
    <property type="entry name" value="LONG-CHAIN-FATTY-ACID--COA LIGASE"/>
    <property type="match status" value="1"/>
</dbReference>
<dbReference type="InterPro" id="IPR042099">
    <property type="entry name" value="ANL_N_sf"/>
</dbReference>
<evidence type="ECO:0000259" key="2">
    <source>
        <dbReference type="Pfam" id="PF13193"/>
    </source>
</evidence>
<dbReference type="KEGG" id="pbro:HOP40_02140"/>
<dbReference type="InterPro" id="IPR025110">
    <property type="entry name" value="AMP-bd_C"/>
</dbReference>
<dbReference type="InterPro" id="IPR050237">
    <property type="entry name" value="ATP-dep_AMP-bd_enzyme"/>
</dbReference>
<dbReference type="GO" id="GO:0016877">
    <property type="term" value="F:ligase activity, forming carbon-sulfur bonds"/>
    <property type="evidence" value="ECO:0007669"/>
    <property type="project" value="UniProtKB-ARBA"/>
</dbReference>
<dbReference type="AlphaFoldDB" id="A0A6M6JCW6"/>
<dbReference type="Pfam" id="PF13193">
    <property type="entry name" value="AMP-binding_C"/>
    <property type="match status" value="1"/>
</dbReference>
<accession>A0A6M6JCW6</accession>
<dbReference type="Gene3D" id="3.30.300.30">
    <property type="match status" value="1"/>
</dbReference>
<dbReference type="EMBL" id="CP053564">
    <property type="protein sequence ID" value="QJY44787.1"/>
    <property type="molecule type" value="Genomic_DNA"/>
</dbReference>
<dbReference type="Proteomes" id="UP000505377">
    <property type="component" value="Chromosome"/>
</dbReference>